<evidence type="ECO:0000256" key="3">
    <source>
        <dbReference type="ARBA" id="ARBA00022448"/>
    </source>
</evidence>
<feature type="transmembrane region" description="Helical" evidence="7">
    <location>
        <begin position="190"/>
        <end position="209"/>
    </location>
</feature>
<dbReference type="GO" id="GO:0042907">
    <property type="term" value="F:xanthine transmembrane transporter activity"/>
    <property type="evidence" value="ECO:0007669"/>
    <property type="project" value="TreeGrafter"/>
</dbReference>
<sequence>MTENVVGKSKEVSKGFESSKKVVLALQHLIAMFGATVLVPILTGFDPAVALICAGCGTLIFHFCTKKKVPVFLGSSFAFIGSIIMVKEQFGSLAYAQGGLIVAGLIYVLLSLVINKIGVDRLNKILPSHVIGPMIIVIGLSLLPVAIDMTGLSISSSAIAISTPEIYLAIITFSSAVLINKFAKGFARQLSILIAVIIGYTVASLMGLVDMSAMTSAPLVAIPAFAAPKFDIGAILIIAPVVLAVFMEHIGDITTNGSVVGKNFIEDPGLNRTLLGDGLATMFAGFIGGPANTTYGENTGVLAITKNYDPSILRLAAIFAIVLGFVAKIGGLLRTIPVPVMGGISFMLFGMIAFIGVRILKDNNVEYTTKNVIVMATIIVVGLGTTYLAKYFGISIGIPLSSSNPDLILTGLSLAALSGVILNAILGLVYKIEKA</sequence>
<keyword evidence="4 7" id="KW-0812">Transmembrane</keyword>
<feature type="transmembrane region" description="Helical" evidence="7">
    <location>
        <begin position="372"/>
        <end position="392"/>
    </location>
</feature>
<feature type="transmembrane region" description="Helical" evidence="7">
    <location>
        <begin position="71"/>
        <end position="87"/>
    </location>
</feature>
<keyword evidence="5 7" id="KW-1133">Transmembrane helix</keyword>
<feature type="transmembrane region" description="Helical" evidence="7">
    <location>
        <begin position="21"/>
        <end position="42"/>
    </location>
</feature>
<evidence type="ECO:0000256" key="1">
    <source>
        <dbReference type="ARBA" id="ARBA00004141"/>
    </source>
</evidence>
<evidence type="ECO:0000256" key="7">
    <source>
        <dbReference type="SAM" id="Phobius"/>
    </source>
</evidence>
<dbReference type="Proteomes" id="UP000184447">
    <property type="component" value="Unassembled WGS sequence"/>
</dbReference>
<feature type="transmembrane region" description="Helical" evidence="7">
    <location>
        <begin position="48"/>
        <end position="64"/>
    </location>
</feature>
<gene>
    <name evidence="8" type="ORF">SAMN02745207_00603</name>
</gene>
<dbReference type="InterPro" id="IPR006042">
    <property type="entry name" value="Xan_ur_permease"/>
</dbReference>
<dbReference type="NCBIfam" id="NF037981">
    <property type="entry name" value="NCS2_1"/>
    <property type="match status" value="1"/>
</dbReference>
<evidence type="ECO:0000256" key="5">
    <source>
        <dbReference type="ARBA" id="ARBA00022989"/>
    </source>
</evidence>
<keyword evidence="6 7" id="KW-0472">Membrane</keyword>
<feature type="transmembrane region" description="Helical" evidence="7">
    <location>
        <begin position="407"/>
        <end position="430"/>
    </location>
</feature>
<evidence type="ECO:0000313" key="9">
    <source>
        <dbReference type="Proteomes" id="UP000184447"/>
    </source>
</evidence>
<comment type="similarity">
    <text evidence="2">Belongs to the nucleobase:cation symporter-2 (NCS2) (TC 2.A.40) family.</text>
</comment>
<dbReference type="PANTHER" id="PTHR42810:SF2">
    <property type="entry name" value="PURINE PERMEASE C1399.01C-RELATED"/>
    <property type="match status" value="1"/>
</dbReference>
<dbReference type="InterPro" id="IPR006043">
    <property type="entry name" value="NCS2"/>
</dbReference>
<dbReference type="STRING" id="1121316.SAMN02745207_00603"/>
<dbReference type="AlphaFoldDB" id="A0A1M5RLY3"/>
<evidence type="ECO:0000256" key="4">
    <source>
        <dbReference type="ARBA" id="ARBA00022692"/>
    </source>
</evidence>
<dbReference type="OrthoDB" id="9779092at2"/>
<accession>A0A1M5RLY3</accession>
<organism evidence="8 9">
    <name type="scientific">Clostridium grantii DSM 8605</name>
    <dbReference type="NCBI Taxonomy" id="1121316"/>
    <lineage>
        <taxon>Bacteria</taxon>
        <taxon>Bacillati</taxon>
        <taxon>Bacillota</taxon>
        <taxon>Clostridia</taxon>
        <taxon>Eubacteriales</taxon>
        <taxon>Clostridiaceae</taxon>
        <taxon>Clostridium</taxon>
    </lineage>
</organism>
<feature type="transmembrane region" description="Helical" evidence="7">
    <location>
        <begin position="166"/>
        <end position="183"/>
    </location>
</feature>
<feature type="transmembrane region" description="Helical" evidence="7">
    <location>
        <begin position="312"/>
        <end position="333"/>
    </location>
</feature>
<feature type="transmembrane region" description="Helical" evidence="7">
    <location>
        <begin position="339"/>
        <end position="360"/>
    </location>
</feature>
<evidence type="ECO:0000313" key="8">
    <source>
        <dbReference type="EMBL" id="SHH27235.1"/>
    </source>
</evidence>
<dbReference type="GO" id="GO:0005886">
    <property type="term" value="C:plasma membrane"/>
    <property type="evidence" value="ECO:0007669"/>
    <property type="project" value="TreeGrafter"/>
</dbReference>
<keyword evidence="3" id="KW-0813">Transport</keyword>
<reference evidence="8 9" key="1">
    <citation type="submission" date="2016-11" db="EMBL/GenBank/DDBJ databases">
        <authorList>
            <person name="Jaros S."/>
            <person name="Januszkiewicz K."/>
            <person name="Wedrychowicz H."/>
        </authorList>
    </citation>
    <scope>NUCLEOTIDE SEQUENCE [LARGE SCALE GENOMIC DNA]</scope>
    <source>
        <strain evidence="8 9">DSM 8605</strain>
    </source>
</reference>
<evidence type="ECO:0000256" key="2">
    <source>
        <dbReference type="ARBA" id="ARBA00008821"/>
    </source>
</evidence>
<dbReference type="NCBIfam" id="TIGR00801">
    <property type="entry name" value="ncs2"/>
    <property type="match status" value="1"/>
</dbReference>
<feature type="transmembrane region" description="Helical" evidence="7">
    <location>
        <begin position="126"/>
        <end position="146"/>
    </location>
</feature>
<feature type="transmembrane region" description="Helical" evidence="7">
    <location>
        <begin position="221"/>
        <end position="246"/>
    </location>
</feature>
<keyword evidence="9" id="KW-1185">Reference proteome</keyword>
<dbReference type="Pfam" id="PF00860">
    <property type="entry name" value="Xan_ur_permease"/>
    <property type="match status" value="1"/>
</dbReference>
<protein>
    <submittedName>
        <fullName evidence="8">Uracil permease</fullName>
    </submittedName>
</protein>
<evidence type="ECO:0000256" key="6">
    <source>
        <dbReference type="ARBA" id="ARBA00023136"/>
    </source>
</evidence>
<feature type="transmembrane region" description="Helical" evidence="7">
    <location>
        <begin position="93"/>
        <end position="114"/>
    </location>
</feature>
<comment type="subcellular location">
    <subcellularLocation>
        <location evidence="1">Membrane</location>
        <topology evidence="1">Multi-pass membrane protein</topology>
    </subcellularLocation>
</comment>
<name>A0A1M5RLY3_9CLOT</name>
<dbReference type="RefSeq" id="WP_073336872.1">
    <property type="nucleotide sequence ID" value="NZ_FQXM01000003.1"/>
</dbReference>
<dbReference type="PANTHER" id="PTHR42810">
    <property type="entry name" value="PURINE PERMEASE C1399.01C-RELATED"/>
    <property type="match status" value="1"/>
</dbReference>
<proteinExistence type="inferred from homology"/>
<dbReference type="PROSITE" id="PS01116">
    <property type="entry name" value="XANTH_URACIL_PERMASE"/>
    <property type="match status" value="1"/>
</dbReference>
<dbReference type="EMBL" id="FQXM01000003">
    <property type="protein sequence ID" value="SHH27235.1"/>
    <property type="molecule type" value="Genomic_DNA"/>
</dbReference>